<dbReference type="InterPro" id="IPR013078">
    <property type="entry name" value="His_Pase_superF_clade-1"/>
</dbReference>
<name>A0AAE1KYC6_PETCI</name>
<dbReference type="InterPro" id="IPR051021">
    <property type="entry name" value="Mito_Ser/Thr_phosphatase"/>
</dbReference>
<evidence type="ECO:0000256" key="9">
    <source>
        <dbReference type="ARBA" id="ARBA00022490"/>
    </source>
</evidence>
<keyword evidence="10" id="KW-0496">Mitochondrion</keyword>
<evidence type="ECO:0000256" key="20">
    <source>
        <dbReference type="ARBA" id="ARBA00047761"/>
    </source>
</evidence>
<dbReference type="SMART" id="SM00855">
    <property type="entry name" value="PGAM"/>
    <property type="match status" value="1"/>
</dbReference>
<evidence type="ECO:0000256" key="6">
    <source>
        <dbReference type="ARBA" id="ARBA00007605"/>
    </source>
</evidence>
<protein>
    <recommendedName>
        <fullName evidence="8">GTP cyclohydrolase 1 feedback regulatory protein</fullName>
        <ecNumber evidence="7">3.1.3.16</ecNumber>
    </recommendedName>
    <alternativeName>
        <fullName evidence="14">GTP cyclohydrolase I feedback regulatory protein</fullName>
    </alternativeName>
    <alternativeName>
        <fullName evidence="19">Phosphoglycerate mutase family member 5 homolog</fullName>
    </alternativeName>
    <alternativeName>
        <fullName evidence="17 18">Serine/threonine-protein phosphatase Pgam5, mitochondrial</fullName>
    </alternativeName>
</protein>
<gene>
    <name evidence="23" type="ORF">Pcinc_007246</name>
</gene>
<proteinExistence type="inferred from homology"/>
<evidence type="ECO:0000256" key="19">
    <source>
        <dbReference type="ARBA" id="ARBA00042520"/>
    </source>
</evidence>
<evidence type="ECO:0000256" key="7">
    <source>
        <dbReference type="ARBA" id="ARBA00013081"/>
    </source>
</evidence>
<dbReference type="Gene3D" id="3.40.50.1240">
    <property type="entry name" value="Phosphoglycerate mutase-like"/>
    <property type="match status" value="1"/>
</dbReference>
<evidence type="ECO:0000313" key="23">
    <source>
        <dbReference type="EMBL" id="KAK3888713.1"/>
    </source>
</evidence>
<comment type="caution">
    <text evidence="23">The sequence shown here is derived from an EMBL/GenBank/DDBJ whole genome shotgun (WGS) entry which is preliminary data.</text>
</comment>
<evidence type="ECO:0000256" key="22">
    <source>
        <dbReference type="PIRSR" id="PIRSR613078-2"/>
    </source>
</evidence>
<dbReference type="SUPFAM" id="SSF69761">
    <property type="entry name" value="GTP cyclohydrolase I feedback regulatory protein, GFRP"/>
    <property type="match status" value="1"/>
</dbReference>
<comment type="subunit">
    <text evidence="16">Interacts with Pk92B/ASK1.</text>
</comment>
<dbReference type="Proteomes" id="UP001286313">
    <property type="component" value="Unassembled WGS sequence"/>
</dbReference>
<dbReference type="InterPro" id="IPR036717">
    <property type="entry name" value="GFRP_sf"/>
</dbReference>
<reference evidence="23" key="1">
    <citation type="submission" date="2023-10" db="EMBL/GenBank/DDBJ databases">
        <title>Genome assemblies of two species of porcelain crab, Petrolisthes cinctipes and Petrolisthes manimaculis (Anomura: Porcellanidae).</title>
        <authorList>
            <person name="Angst P."/>
        </authorList>
    </citation>
    <scope>NUCLEOTIDE SEQUENCE</scope>
    <source>
        <strain evidence="23">PB745_01</strain>
        <tissue evidence="23">Gill</tissue>
    </source>
</reference>
<dbReference type="CDD" id="cd07067">
    <property type="entry name" value="HP_PGM_like"/>
    <property type="match status" value="1"/>
</dbReference>
<evidence type="ECO:0000256" key="11">
    <source>
        <dbReference type="ARBA" id="ARBA00022801"/>
    </source>
</evidence>
<feature type="binding site" evidence="22">
    <location>
        <begin position="97"/>
        <end position="102"/>
    </location>
    <ligand>
        <name>substrate</name>
    </ligand>
</feature>
<dbReference type="GO" id="GO:0005741">
    <property type="term" value="C:mitochondrial outer membrane"/>
    <property type="evidence" value="ECO:0007669"/>
    <property type="project" value="UniProtKB-SubCell"/>
</dbReference>
<evidence type="ECO:0000256" key="8">
    <source>
        <dbReference type="ARBA" id="ARBA00020099"/>
    </source>
</evidence>
<dbReference type="GO" id="GO:0090141">
    <property type="term" value="P:positive regulation of mitochondrial fission"/>
    <property type="evidence" value="ECO:0007669"/>
    <property type="project" value="TreeGrafter"/>
</dbReference>
<dbReference type="SUPFAM" id="SSF53254">
    <property type="entry name" value="Phosphoglycerate mutase-like"/>
    <property type="match status" value="1"/>
</dbReference>
<dbReference type="PANTHER" id="PTHR20935:SF0">
    <property type="entry name" value="SERINE_THREONINE-PROTEIN PHOSPHATASE PGAM5, MITOCHONDRIAL"/>
    <property type="match status" value="1"/>
</dbReference>
<keyword evidence="11" id="KW-0378">Hydrolase</keyword>
<dbReference type="GO" id="GO:0004722">
    <property type="term" value="F:protein serine/threonine phosphatase activity"/>
    <property type="evidence" value="ECO:0007669"/>
    <property type="project" value="UniProtKB-EC"/>
</dbReference>
<evidence type="ECO:0000256" key="3">
    <source>
        <dbReference type="ARBA" id="ARBA00004308"/>
    </source>
</evidence>
<evidence type="ECO:0000256" key="10">
    <source>
        <dbReference type="ARBA" id="ARBA00022787"/>
    </source>
</evidence>
<evidence type="ECO:0000256" key="14">
    <source>
        <dbReference type="ARBA" id="ARBA00032599"/>
    </source>
</evidence>
<feature type="binding site" evidence="22">
    <location>
        <position position="145"/>
    </location>
    <ligand>
        <name>substrate</name>
    </ligand>
</feature>
<evidence type="ECO:0000256" key="15">
    <source>
        <dbReference type="ARBA" id="ARBA00037234"/>
    </source>
</evidence>
<dbReference type="GO" id="GO:0005829">
    <property type="term" value="C:cytosol"/>
    <property type="evidence" value="ECO:0007669"/>
    <property type="project" value="UniProtKB-SubCell"/>
</dbReference>
<comment type="function">
    <text evidence="15">Displays phosphatase activity for serine/threonine residues, and dephosphorylates and activates Pk92B kinase. Has apparently no phosphoglycerate mutase activity.</text>
</comment>
<dbReference type="EMBL" id="JAWQEG010000537">
    <property type="protein sequence ID" value="KAK3888713.1"/>
    <property type="molecule type" value="Genomic_DNA"/>
</dbReference>
<sequence>MSWLKKFGRMSLVAAAGGALIGYSFGRDRHRHVAYASWTTGYTPAIKWDWNWDRRDVHSLVKPTKSKEDINNNISETNDERLEKVRPTATRHLIFIRHGQYNLEGVTDADRYLTKLGREQAALTGKRLNELSFPYSKVVYSTMTRATETAKIILDKLENMDEVEHCDLLREGAPIPPEPPIGSWKPEMHKFYADGARIEAAFRKYVHRAPPSQEKDSYEIIVCHANVIRYFVCRALQVPPEAWLRLSLHNGQRRTQSGLRTPLLGLYRSHGATTTAAMPYMIISTEIRMDTGPTYVGDHKSDPELMAYLEADLIQDPIQSNSCYRTRLLPRQVLNLLEAKGWKVLCSTGIVWETEVTDEAAINWS</sequence>
<dbReference type="GO" id="GO:0009890">
    <property type="term" value="P:negative regulation of biosynthetic process"/>
    <property type="evidence" value="ECO:0007669"/>
    <property type="project" value="InterPro"/>
</dbReference>
<evidence type="ECO:0000256" key="2">
    <source>
        <dbReference type="ARBA" id="ARBA00004294"/>
    </source>
</evidence>
<evidence type="ECO:0000256" key="5">
    <source>
        <dbReference type="ARBA" id="ARBA00006717"/>
    </source>
</evidence>
<dbReference type="Gene3D" id="3.30.1410.10">
    <property type="entry name" value="GTP cyclohydrolase I feedback regulatory protein GFRP"/>
    <property type="match status" value="1"/>
</dbReference>
<dbReference type="InterPro" id="IPR029033">
    <property type="entry name" value="His_PPase_superfam"/>
</dbReference>
<keyword evidence="9" id="KW-0963">Cytoplasm</keyword>
<dbReference type="GO" id="GO:0005635">
    <property type="term" value="C:nuclear envelope"/>
    <property type="evidence" value="ECO:0007669"/>
    <property type="project" value="UniProtKB-SubCell"/>
</dbReference>
<keyword evidence="10" id="KW-1000">Mitochondrion outer membrane</keyword>
<evidence type="ECO:0000256" key="1">
    <source>
        <dbReference type="ARBA" id="ARBA00004259"/>
    </source>
</evidence>
<organism evidence="23 24">
    <name type="scientific">Petrolisthes cinctipes</name>
    <name type="common">Flat porcelain crab</name>
    <dbReference type="NCBI Taxonomy" id="88211"/>
    <lineage>
        <taxon>Eukaryota</taxon>
        <taxon>Metazoa</taxon>
        <taxon>Ecdysozoa</taxon>
        <taxon>Arthropoda</taxon>
        <taxon>Crustacea</taxon>
        <taxon>Multicrustacea</taxon>
        <taxon>Malacostraca</taxon>
        <taxon>Eumalacostraca</taxon>
        <taxon>Eucarida</taxon>
        <taxon>Decapoda</taxon>
        <taxon>Pleocyemata</taxon>
        <taxon>Anomura</taxon>
        <taxon>Galatheoidea</taxon>
        <taxon>Porcellanidae</taxon>
        <taxon>Petrolisthes</taxon>
    </lineage>
</organism>
<dbReference type="AlphaFoldDB" id="A0AAE1KYC6"/>
<evidence type="ECO:0000256" key="4">
    <source>
        <dbReference type="ARBA" id="ARBA00004514"/>
    </source>
</evidence>
<evidence type="ECO:0000256" key="21">
    <source>
        <dbReference type="ARBA" id="ARBA00048336"/>
    </source>
</evidence>
<evidence type="ECO:0000256" key="12">
    <source>
        <dbReference type="ARBA" id="ARBA00023136"/>
    </source>
</evidence>
<dbReference type="EC" id="3.1.3.16" evidence="7"/>
<evidence type="ECO:0000256" key="13">
    <source>
        <dbReference type="ARBA" id="ARBA00023242"/>
    </source>
</evidence>
<dbReference type="Pfam" id="PF06399">
    <property type="entry name" value="GFRP"/>
    <property type="match status" value="1"/>
</dbReference>
<comment type="catalytic activity">
    <reaction evidence="21">
        <text>O-phospho-L-threonyl-[protein] + H2O = L-threonyl-[protein] + phosphate</text>
        <dbReference type="Rhea" id="RHEA:47004"/>
        <dbReference type="Rhea" id="RHEA-COMP:11060"/>
        <dbReference type="Rhea" id="RHEA-COMP:11605"/>
        <dbReference type="ChEBI" id="CHEBI:15377"/>
        <dbReference type="ChEBI" id="CHEBI:30013"/>
        <dbReference type="ChEBI" id="CHEBI:43474"/>
        <dbReference type="ChEBI" id="CHEBI:61977"/>
        <dbReference type="EC" id="3.1.3.16"/>
    </reaction>
</comment>
<dbReference type="FunFam" id="3.30.1410.10:FF:000001">
    <property type="entry name" value="GTP cyclohydrolase 1 feedback regulatory protein"/>
    <property type="match status" value="1"/>
</dbReference>
<comment type="similarity">
    <text evidence="6">Belongs to the GFRP family.</text>
</comment>
<comment type="catalytic activity">
    <reaction evidence="20">
        <text>O-phospho-L-seryl-[protein] + H2O = L-seryl-[protein] + phosphate</text>
        <dbReference type="Rhea" id="RHEA:20629"/>
        <dbReference type="Rhea" id="RHEA-COMP:9863"/>
        <dbReference type="Rhea" id="RHEA-COMP:11604"/>
        <dbReference type="ChEBI" id="CHEBI:15377"/>
        <dbReference type="ChEBI" id="CHEBI:29999"/>
        <dbReference type="ChEBI" id="CHEBI:43474"/>
        <dbReference type="ChEBI" id="CHEBI:83421"/>
        <dbReference type="EC" id="3.1.3.16"/>
    </reaction>
</comment>
<keyword evidence="13" id="KW-0539">Nucleus</keyword>
<dbReference type="Pfam" id="PF00300">
    <property type="entry name" value="His_Phos_1"/>
    <property type="match status" value="2"/>
</dbReference>
<evidence type="ECO:0000256" key="17">
    <source>
        <dbReference type="ARBA" id="ARBA00039765"/>
    </source>
</evidence>
<accession>A0AAE1KYC6</accession>
<dbReference type="PANTHER" id="PTHR20935">
    <property type="entry name" value="PHOSPHOGLYCERATE MUTASE-RELATED"/>
    <property type="match status" value="1"/>
</dbReference>
<keyword evidence="24" id="KW-1185">Reference proteome</keyword>
<evidence type="ECO:0000256" key="16">
    <source>
        <dbReference type="ARBA" id="ARBA00038605"/>
    </source>
</evidence>
<evidence type="ECO:0000313" key="24">
    <source>
        <dbReference type="Proteomes" id="UP001286313"/>
    </source>
</evidence>
<keyword evidence="12" id="KW-0472">Membrane</keyword>
<comment type="similarity">
    <text evidence="5">Belongs to the phosphoglycerate mutase family. BPG-dependent PGAM subfamily.</text>
</comment>
<comment type="subcellular location">
    <subcellularLocation>
        <location evidence="4">Cytoplasm</location>
        <location evidence="4">Cytosol</location>
    </subcellularLocation>
    <subcellularLocation>
        <location evidence="3">Endomembrane system</location>
    </subcellularLocation>
    <subcellularLocation>
        <location evidence="2">Mitochondrion outer membrane</location>
    </subcellularLocation>
    <subcellularLocation>
        <location evidence="1">Nucleus envelope</location>
    </subcellularLocation>
</comment>
<dbReference type="InterPro" id="IPR009112">
    <property type="entry name" value="GTP_CycHdrlase_I_reg"/>
</dbReference>
<evidence type="ECO:0000256" key="18">
    <source>
        <dbReference type="ARBA" id="ARBA00040722"/>
    </source>
</evidence>